<gene>
    <name evidence="1" type="ORF">DRW48_14380</name>
</gene>
<reference evidence="2" key="1">
    <citation type="submission" date="2018-07" db="EMBL/GenBank/DDBJ databases">
        <title>Genome sequencing of Paracoccus sp. SC2-6.</title>
        <authorList>
            <person name="Heo J."/>
            <person name="Kim S.-J."/>
            <person name="Kwon S.-W."/>
        </authorList>
    </citation>
    <scope>NUCLEOTIDE SEQUENCE [LARGE SCALE GENOMIC DNA]</scope>
    <source>
        <strain evidence="2">SC2-6</strain>
    </source>
</reference>
<dbReference type="KEGG" id="pars:DRW48_14380"/>
<evidence type="ECO:0000313" key="2">
    <source>
        <dbReference type="Proteomes" id="UP000252023"/>
    </source>
</evidence>
<protein>
    <submittedName>
        <fullName evidence="1">Uncharacterized protein</fullName>
    </submittedName>
</protein>
<dbReference type="Proteomes" id="UP000252023">
    <property type="component" value="Chromosome"/>
</dbReference>
<dbReference type="EMBL" id="CP030918">
    <property type="protein sequence ID" value="AXC50708.1"/>
    <property type="molecule type" value="Genomic_DNA"/>
</dbReference>
<evidence type="ECO:0000313" key="1">
    <source>
        <dbReference type="EMBL" id="AXC50708.1"/>
    </source>
</evidence>
<sequence length="118" mass="12561">MRKALPLGELLANLEVELGGLARRCRSLEDTAAIAAGQSQGDPMEQSRLVVAFQELDLLTQSLGDLARLAGAAGGSGLARFPVDTDMVRHSLRLTGLAERLLGQPQNQDDPPGLELFL</sequence>
<accession>A0A344PMV3</accession>
<organism evidence="1 2">
    <name type="scientific">Paracoccus suum</name>
    <dbReference type="NCBI Taxonomy" id="2259340"/>
    <lineage>
        <taxon>Bacteria</taxon>
        <taxon>Pseudomonadati</taxon>
        <taxon>Pseudomonadota</taxon>
        <taxon>Alphaproteobacteria</taxon>
        <taxon>Rhodobacterales</taxon>
        <taxon>Paracoccaceae</taxon>
        <taxon>Paracoccus</taxon>
    </lineage>
</organism>
<proteinExistence type="predicted"/>
<name>A0A344PMV3_9RHOB</name>
<dbReference type="AlphaFoldDB" id="A0A344PMV3"/>
<keyword evidence="2" id="KW-1185">Reference proteome</keyword>